<sequence>MMQLLSAHLLLRIVRFRTLLLTVFLVTAGQWTAADSSAHASFFESVLSKPLPAAATSRYFAQSRPPASSRLPRGTVSGATRTEECKVDGLPVSETYIRHLFPASNNPTYSSFTERESPILWIYSPYALDENSPIRVQIQRVDTRSIVYDSGVIAAGNGSGGPSGLVGLNAPVDLEPDVGYLWQFMAYCNDSTQTRSPQSLMGGLMYLPQNAVPDTEHWYDTLNTLIESYQQSPIETVADWVEMIDSVELTDLPHTSVTTIIELPVEVEK</sequence>
<name>A0A0P8BWN9_9CYAN</name>
<evidence type="ECO:0008006" key="3">
    <source>
        <dbReference type="Google" id="ProtNLM"/>
    </source>
</evidence>
<comment type="caution">
    <text evidence="1">The sequence shown here is derived from an EMBL/GenBank/DDBJ whole genome shotgun (WGS) entry which is preliminary data.</text>
</comment>
<reference evidence="1 2" key="1">
    <citation type="submission" date="2015-09" db="EMBL/GenBank/DDBJ databases">
        <title>Identification and resolution of microdiversity through metagenomic sequencing of parallel consortia.</title>
        <authorList>
            <person name="Nelson W.C."/>
            <person name="Romine M.F."/>
            <person name="Lindemann S.R."/>
        </authorList>
    </citation>
    <scope>NUCLEOTIDE SEQUENCE [LARGE SCALE GENOMIC DNA]</scope>
    <source>
        <strain evidence="1">Ana</strain>
    </source>
</reference>
<dbReference type="EMBL" id="LJZR01000034">
    <property type="protein sequence ID" value="KPQ33308.1"/>
    <property type="molecule type" value="Genomic_DNA"/>
</dbReference>
<dbReference type="Proteomes" id="UP000050465">
    <property type="component" value="Unassembled WGS sequence"/>
</dbReference>
<dbReference type="AlphaFoldDB" id="A0A0P8BWN9"/>
<proteinExistence type="predicted"/>
<dbReference type="InterPro" id="IPR010328">
    <property type="entry name" value="DUF928"/>
</dbReference>
<dbReference type="Pfam" id="PF06051">
    <property type="entry name" value="DUF928"/>
    <property type="match status" value="1"/>
</dbReference>
<organism evidence="1 2">
    <name type="scientific">Phormidesmis priestleyi Ana</name>
    <dbReference type="NCBI Taxonomy" id="1666911"/>
    <lineage>
        <taxon>Bacteria</taxon>
        <taxon>Bacillati</taxon>
        <taxon>Cyanobacteriota</taxon>
        <taxon>Cyanophyceae</taxon>
        <taxon>Leptolyngbyales</taxon>
        <taxon>Leptolyngbyaceae</taxon>
        <taxon>Phormidesmis</taxon>
    </lineage>
</organism>
<accession>A0A0P8BWN9</accession>
<dbReference type="STRING" id="1666911.HLUCCA11_18925"/>
<protein>
    <recommendedName>
        <fullName evidence="3">DUF928 domain-containing protein</fullName>
    </recommendedName>
</protein>
<evidence type="ECO:0000313" key="1">
    <source>
        <dbReference type="EMBL" id="KPQ33308.1"/>
    </source>
</evidence>
<evidence type="ECO:0000313" key="2">
    <source>
        <dbReference type="Proteomes" id="UP000050465"/>
    </source>
</evidence>
<gene>
    <name evidence="1" type="ORF">HLUCCA11_18925</name>
</gene>